<name>A0AAD5YFR1_9APHY</name>
<dbReference type="InterPro" id="IPR011009">
    <property type="entry name" value="Kinase-like_dom_sf"/>
</dbReference>
<dbReference type="Proteomes" id="UP001212997">
    <property type="component" value="Unassembled WGS sequence"/>
</dbReference>
<reference evidence="2" key="1">
    <citation type="submission" date="2022-07" db="EMBL/GenBank/DDBJ databases">
        <title>Genome Sequence of Physisporinus lineatus.</title>
        <authorList>
            <person name="Buettner E."/>
        </authorList>
    </citation>
    <scope>NUCLEOTIDE SEQUENCE</scope>
    <source>
        <strain evidence="2">VT162</strain>
    </source>
</reference>
<dbReference type="EMBL" id="JANAWD010000084">
    <property type="protein sequence ID" value="KAJ3487735.1"/>
    <property type="molecule type" value="Genomic_DNA"/>
</dbReference>
<feature type="domain" description="Protein kinase" evidence="1">
    <location>
        <begin position="39"/>
        <end position="304"/>
    </location>
</feature>
<dbReference type="GO" id="GO:0005524">
    <property type="term" value="F:ATP binding"/>
    <property type="evidence" value="ECO:0007669"/>
    <property type="project" value="InterPro"/>
</dbReference>
<evidence type="ECO:0000313" key="3">
    <source>
        <dbReference type="Proteomes" id="UP001212997"/>
    </source>
</evidence>
<dbReference type="PROSITE" id="PS50011">
    <property type="entry name" value="PROTEIN_KINASE_DOM"/>
    <property type="match status" value="1"/>
</dbReference>
<protein>
    <recommendedName>
        <fullName evidence="1">Protein kinase domain-containing protein</fullName>
    </recommendedName>
</protein>
<dbReference type="SMART" id="SM00220">
    <property type="entry name" value="S_TKc"/>
    <property type="match status" value="1"/>
</dbReference>
<comment type="caution">
    <text evidence="2">The sequence shown here is derived from an EMBL/GenBank/DDBJ whole genome shotgun (WGS) entry which is preliminary data.</text>
</comment>
<organism evidence="2 3">
    <name type="scientific">Meripilus lineatus</name>
    <dbReference type="NCBI Taxonomy" id="2056292"/>
    <lineage>
        <taxon>Eukaryota</taxon>
        <taxon>Fungi</taxon>
        <taxon>Dikarya</taxon>
        <taxon>Basidiomycota</taxon>
        <taxon>Agaricomycotina</taxon>
        <taxon>Agaricomycetes</taxon>
        <taxon>Polyporales</taxon>
        <taxon>Meripilaceae</taxon>
        <taxon>Meripilus</taxon>
    </lineage>
</organism>
<gene>
    <name evidence="2" type="ORF">NLI96_g3326</name>
</gene>
<dbReference type="InterPro" id="IPR008271">
    <property type="entry name" value="Ser/Thr_kinase_AS"/>
</dbReference>
<dbReference type="PANTHER" id="PTHR44329">
    <property type="entry name" value="SERINE/THREONINE-PROTEIN KINASE TNNI3K-RELATED"/>
    <property type="match status" value="1"/>
</dbReference>
<keyword evidence="3" id="KW-1185">Reference proteome</keyword>
<dbReference type="AlphaFoldDB" id="A0AAD5YFR1"/>
<evidence type="ECO:0000313" key="2">
    <source>
        <dbReference type="EMBL" id="KAJ3487735.1"/>
    </source>
</evidence>
<dbReference type="GO" id="GO:0004674">
    <property type="term" value="F:protein serine/threonine kinase activity"/>
    <property type="evidence" value="ECO:0007669"/>
    <property type="project" value="TreeGrafter"/>
</dbReference>
<dbReference type="PIRSF" id="PIRSF000654">
    <property type="entry name" value="Integrin-linked_kinase"/>
    <property type="match status" value="1"/>
</dbReference>
<dbReference type="Gene3D" id="1.10.510.10">
    <property type="entry name" value="Transferase(Phosphotransferase) domain 1"/>
    <property type="match status" value="1"/>
</dbReference>
<evidence type="ECO:0000259" key="1">
    <source>
        <dbReference type="PROSITE" id="PS50011"/>
    </source>
</evidence>
<dbReference type="PROSITE" id="PS00108">
    <property type="entry name" value="PROTEIN_KINASE_ST"/>
    <property type="match status" value="1"/>
</dbReference>
<proteinExistence type="predicted"/>
<dbReference type="InterPro" id="IPR051681">
    <property type="entry name" value="Ser/Thr_Kinases-Pseudokinases"/>
</dbReference>
<dbReference type="InterPro" id="IPR000719">
    <property type="entry name" value="Prot_kinase_dom"/>
</dbReference>
<dbReference type="SUPFAM" id="SSF56112">
    <property type="entry name" value="Protein kinase-like (PK-like)"/>
    <property type="match status" value="1"/>
</dbReference>
<sequence length="304" mass="32945">MVSNTVDNGLHFQPTSPSRVFEDIAQTNPNLDLTGSISKSLATLIGTGGYGNVYHMTWDGKEICVKEFRCFSKAGGKQRVAQLARRETSVWWSLEHKNILPFIGYCSDFGGTFALISPHISGGSLFDLLMNHPSESLDRITIIICIAEALEYLHSRGISHGDLKCANVLVSGTVDQPVPLLCDFGLSKVSGISGYTTGSTGTPRWMAKEILADGGATPAGDIWSWGMTVLEVMTAKRPFSELGGTDWAIAAHILAGNLPCWPGSPATERGLCEELWQLLLRCWSDRPDSRPSASGVINVVSSWR</sequence>
<accession>A0AAD5YFR1</accession>
<dbReference type="Pfam" id="PF00069">
    <property type="entry name" value="Pkinase"/>
    <property type="match status" value="1"/>
</dbReference>